<sequence length="64" mass="6966">MGTKKAEPANESTAGLPTSSTAPVTWAELAKVFLYLNVMWDDEEKPSRLFGHLAQACQEIAEGK</sequence>
<comment type="caution">
    <text evidence="2">The sequence shown here is derived from an EMBL/GenBank/DDBJ whole genome shotgun (WGS) entry which is preliminary data.</text>
</comment>
<name>A0ABV6Z9W5_9HYPH</name>
<evidence type="ECO:0000313" key="2">
    <source>
        <dbReference type="EMBL" id="MFC2248959.1"/>
    </source>
</evidence>
<dbReference type="EMBL" id="JBHGPK010000001">
    <property type="protein sequence ID" value="MFC2248959.1"/>
    <property type="molecule type" value="Genomic_DNA"/>
</dbReference>
<evidence type="ECO:0000256" key="1">
    <source>
        <dbReference type="SAM" id="MobiDB-lite"/>
    </source>
</evidence>
<dbReference type="Proteomes" id="UP001595190">
    <property type="component" value="Unassembled WGS sequence"/>
</dbReference>
<dbReference type="RefSeq" id="WP_394308937.1">
    <property type="nucleotide sequence ID" value="NZ_JBHGPK010000001.1"/>
</dbReference>
<protein>
    <submittedName>
        <fullName evidence="2">Uncharacterized protein</fullName>
    </submittedName>
</protein>
<feature type="compositionally biased region" description="Polar residues" evidence="1">
    <location>
        <begin position="10"/>
        <end position="20"/>
    </location>
</feature>
<organism evidence="2 3">
    <name type="scientific">Labrys neptuniae</name>
    <dbReference type="NCBI Taxonomy" id="376174"/>
    <lineage>
        <taxon>Bacteria</taxon>
        <taxon>Pseudomonadati</taxon>
        <taxon>Pseudomonadota</taxon>
        <taxon>Alphaproteobacteria</taxon>
        <taxon>Hyphomicrobiales</taxon>
        <taxon>Xanthobacteraceae</taxon>
        <taxon>Labrys</taxon>
    </lineage>
</organism>
<evidence type="ECO:0000313" key="3">
    <source>
        <dbReference type="Proteomes" id="UP001595190"/>
    </source>
</evidence>
<feature type="region of interest" description="Disordered" evidence="1">
    <location>
        <begin position="1"/>
        <end position="20"/>
    </location>
</feature>
<gene>
    <name evidence="2" type="ORF">ACETRX_04990</name>
</gene>
<proteinExistence type="predicted"/>
<reference evidence="2 3" key="1">
    <citation type="submission" date="2024-09" db="EMBL/GenBank/DDBJ databases">
        <title>Description of Labrys sedimenti sp. nov., isolated from a diclofenac-degrading enrichment culture, and genome-based reclassification of Labrys portucalensis as a later heterotypic synonym of Labrys neptuniae.</title>
        <authorList>
            <person name="Tancsics A."/>
            <person name="Csepanyi A."/>
        </authorList>
    </citation>
    <scope>NUCLEOTIDE SEQUENCE [LARGE SCALE GENOMIC DNA]</scope>
    <source>
        <strain evidence="2 3">LMG 23412</strain>
    </source>
</reference>
<accession>A0ABV6Z9W5</accession>